<sequence>MIKRRFYKHEHGDRDDPSESSSSESEVEAEAIEETEEEEEEEEEDAVAEVRENDRSRSSSSGYESEDSSVNEVNLDSSGLLTNDDDIGIVSDGQNVSESLSSGKSNAETVVDVQCNVENPSDISGCVLKCKTVFKCRLCPRIVCLTEETLKAHLKSKVSNLL</sequence>
<evidence type="ECO:0000256" key="1">
    <source>
        <dbReference type="SAM" id="MobiDB-lite"/>
    </source>
</evidence>
<dbReference type="PANTHER" id="PTHR36332:SF1">
    <property type="entry name" value="STRESS RESPONSE PROTEIN"/>
    <property type="match status" value="1"/>
</dbReference>
<feature type="compositionally biased region" description="Polar residues" evidence="1">
    <location>
        <begin position="70"/>
        <end position="81"/>
    </location>
</feature>
<protein>
    <submittedName>
        <fullName evidence="2">Uncharacterized protein</fullName>
    </submittedName>
</protein>
<reference evidence="2 3" key="1">
    <citation type="submission" date="2024-02" db="EMBL/GenBank/DDBJ databases">
        <authorList>
            <person name="Vignale AGUSTIN F."/>
            <person name="Sosa J E."/>
            <person name="Modenutti C."/>
        </authorList>
    </citation>
    <scope>NUCLEOTIDE SEQUENCE [LARGE SCALE GENOMIC DNA]</scope>
</reference>
<evidence type="ECO:0000313" key="3">
    <source>
        <dbReference type="Proteomes" id="UP001642360"/>
    </source>
</evidence>
<feature type="compositionally biased region" description="Polar residues" evidence="1">
    <location>
        <begin position="92"/>
        <end position="104"/>
    </location>
</feature>
<dbReference type="Proteomes" id="UP001642360">
    <property type="component" value="Unassembled WGS sequence"/>
</dbReference>
<feature type="region of interest" description="Disordered" evidence="1">
    <location>
        <begin position="1"/>
        <end position="104"/>
    </location>
</feature>
<feature type="compositionally biased region" description="Basic and acidic residues" evidence="1">
    <location>
        <begin position="48"/>
        <end position="57"/>
    </location>
</feature>
<name>A0ABC8U859_9AQUA</name>
<accession>A0ABC8U859</accession>
<proteinExistence type="predicted"/>
<dbReference type="EMBL" id="CAUOFW020007191">
    <property type="protein sequence ID" value="CAK9177955.1"/>
    <property type="molecule type" value="Genomic_DNA"/>
</dbReference>
<dbReference type="AlphaFoldDB" id="A0ABC8U859"/>
<evidence type="ECO:0000313" key="2">
    <source>
        <dbReference type="EMBL" id="CAK9177955.1"/>
    </source>
</evidence>
<organism evidence="2 3">
    <name type="scientific">Ilex paraguariensis</name>
    <name type="common">yerba mate</name>
    <dbReference type="NCBI Taxonomy" id="185542"/>
    <lineage>
        <taxon>Eukaryota</taxon>
        <taxon>Viridiplantae</taxon>
        <taxon>Streptophyta</taxon>
        <taxon>Embryophyta</taxon>
        <taxon>Tracheophyta</taxon>
        <taxon>Spermatophyta</taxon>
        <taxon>Magnoliopsida</taxon>
        <taxon>eudicotyledons</taxon>
        <taxon>Gunneridae</taxon>
        <taxon>Pentapetalae</taxon>
        <taxon>asterids</taxon>
        <taxon>campanulids</taxon>
        <taxon>Aquifoliales</taxon>
        <taxon>Aquifoliaceae</taxon>
        <taxon>Ilex</taxon>
    </lineage>
</organism>
<keyword evidence="3" id="KW-1185">Reference proteome</keyword>
<dbReference type="PANTHER" id="PTHR36332">
    <property type="entry name" value="STRESS RESPONSE PROTEIN"/>
    <property type="match status" value="1"/>
</dbReference>
<gene>
    <name evidence="2" type="ORF">ILEXP_LOCUS47870</name>
</gene>
<comment type="caution">
    <text evidence="2">The sequence shown here is derived from an EMBL/GenBank/DDBJ whole genome shotgun (WGS) entry which is preliminary data.</text>
</comment>
<feature type="compositionally biased region" description="Acidic residues" evidence="1">
    <location>
        <begin position="25"/>
        <end position="47"/>
    </location>
</feature>